<keyword evidence="6" id="KW-0256">Endoplasmic reticulum</keyword>
<evidence type="ECO:0000256" key="2">
    <source>
        <dbReference type="ARBA" id="ARBA00022448"/>
    </source>
</evidence>
<dbReference type="InterPro" id="IPR036400">
    <property type="entry name" value="Cyt_B5-like_heme/steroid_sf"/>
</dbReference>
<evidence type="ECO:0000256" key="10">
    <source>
        <dbReference type="ARBA" id="ARBA00023136"/>
    </source>
</evidence>
<evidence type="ECO:0000256" key="7">
    <source>
        <dbReference type="ARBA" id="ARBA00022848"/>
    </source>
</evidence>
<dbReference type="GO" id="GO:0005789">
    <property type="term" value="C:endoplasmic reticulum membrane"/>
    <property type="evidence" value="ECO:0007669"/>
    <property type="project" value="UniProtKB-SubCell"/>
</dbReference>
<dbReference type="InterPro" id="IPR001199">
    <property type="entry name" value="Cyt_B5-like_heme/steroid-bd"/>
</dbReference>
<evidence type="ECO:0000256" key="4">
    <source>
        <dbReference type="ARBA" id="ARBA00022692"/>
    </source>
</evidence>
<evidence type="ECO:0000256" key="12">
    <source>
        <dbReference type="ARBA" id="ARBA00038168"/>
    </source>
</evidence>
<evidence type="ECO:0000256" key="13">
    <source>
        <dbReference type="ARBA" id="ARBA00039806"/>
    </source>
</evidence>
<dbReference type="PROSITE" id="PS50255">
    <property type="entry name" value="CYTOCHROME_B5_2"/>
    <property type="match status" value="1"/>
</dbReference>
<keyword evidence="3 14" id="KW-0349">Heme</keyword>
<evidence type="ECO:0000256" key="15">
    <source>
        <dbReference type="SAM" id="MobiDB-lite"/>
    </source>
</evidence>
<organism evidence="17">
    <name type="scientific">Ascaris suum</name>
    <name type="common">Pig roundworm</name>
    <name type="synonym">Ascaris lumbricoides</name>
    <dbReference type="NCBI Taxonomy" id="6253"/>
    <lineage>
        <taxon>Eukaryota</taxon>
        <taxon>Metazoa</taxon>
        <taxon>Ecdysozoa</taxon>
        <taxon>Nematoda</taxon>
        <taxon>Chromadorea</taxon>
        <taxon>Rhabditida</taxon>
        <taxon>Spirurina</taxon>
        <taxon>Ascaridomorpha</taxon>
        <taxon>Ascaridoidea</taxon>
        <taxon>Ascarididae</taxon>
        <taxon>Ascaris</taxon>
    </lineage>
</organism>
<proteinExistence type="evidence at transcript level"/>
<keyword evidence="9 14" id="KW-0408">Iron</keyword>
<evidence type="ECO:0000256" key="5">
    <source>
        <dbReference type="ARBA" id="ARBA00022723"/>
    </source>
</evidence>
<feature type="compositionally biased region" description="Gly residues" evidence="15">
    <location>
        <begin position="13"/>
        <end position="23"/>
    </location>
</feature>
<dbReference type="Gene3D" id="3.10.120.10">
    <property type="entry name" value="Cytochrome b5-like heme/steroid binding domain"/>
    <property type="match status" value="1"/>
</dbReference>
<name>F1L823_ASCSU</name>
<dbReference type="PRINTS" id="PR00363">
    <property type="entry name" value="CYTOCHROMEB5"/>
</dbReference>
<dbReference type="PANTHER" id="PTHR19359:SF150">
    <property type="entry name" value="CYTOCHROME B5"/>
    <property type="match status" value="1"/>
</dbReference>
<dbReference type="GO" id="GO:0020037">
    <property type="term" value="F:heme binding"/>
    <property type="evidence" value="ECO:0007669"/>
    <property type="project" value="UniProtKB-UniRule"/>
</dbReference>
<dbReference type="InterPro" id="IPR018506">
    <property type="entry name" value="Cyt_B5_heme-BS"/>
</dbReference>
<dbReference type="Pfam" id="PF00173">
    <property type="entry name" value="Cyt-b5"/>
    <property type="match status" value="1"/>
</dbReference>
<feature type="compositionally biased region" description="Low complexity" evidence="15">
    <location>
        <begin position="1"/>
        <end position="11"/>
    </location>
</feature>
<reference evidence="17" key="1">
    <citation type="journal article" date="2011" name="Genome Res.">
        <title>Deep small RNA sequencing from the nematode Ascaris reveals conservation, functional diversification, and novel developmental profiles.</title>
        <authorList>
            <person name="Wang J."/>
            <person name="Czech B."/>
            <person name="Crunk A."/>
            <person name="Wallace A."/>
            <person name="Mitreva M."/>
            <person name="Hannon G.J."/>
            <person name="Davis R.E."/>
        </authorList>
    </citation>
    <scope>NUCLEOTIDE SEQUENCE</scope>
</reference>
<evidence type="ECO:0000256" key="6">
    <source>
        <dbReference type="ARBA" id="ARBA00022824"/>
    </source>
</evidence>
<comment type="subcellular location">
    <subcellularLocation>
        <location evidence="1">Endoplasmic reticulum membrane</location>
        <topology evidence="1">Single-pass membrane protein</topology>
        <orientation evidence="1">Cytoplasmic side</orientation>
    </subcellularLocation>
    <subcellularLocation>
        <location evidence="11">Microsome membrane</location>
        <topology evidence="11">Single-pass membrane protein</topology>
        <orientation evidence="11">Cytoplasmic side</orientation>
    </subcellularLocation>
</comment>
<evidence type="ECO:0000256" key="3">
    <source>
        <dbReference type="ARBA" id="ARBA00022617"/>
    </source>
</evidence>
<dbReference type="SUPFAM" id="SSF55856">
    <property type="entry name" value="Cytochrome b5-like heme/steroid binding domain"/>
    <property type="match status" value="1"/>
</dbReference>
<evidence type="ECO:0000256" key="1">
    <source>
        <dbReference type="ARBA" id="ARBA00004131"/>
    </source>
</evidence>
<feature type="domain" description="Cytochrome b5 heme-binding" evidence="16">
    <location>
        <begin position="41"/>
        <end position="117"/>
    </location>
</feature>
<dbReference type="SMART" id="SM01117">
    <property type="entry name" value="Cyt-b5"/>
    <property type="match status" value="1"/>
</dbReference>
<evidence type="ECO:0000256" key="8">
    <source>
        <dbReference type="ARBA" id="ARBA00022982"/>
    </source>
</evidence>
<dbReference type="PANTHER" id="PTHR19359">
    <property type="entry name" value="CYTOCHROME B5"/>
    <property type="match status" value="1"/>
</dbReference>
<keyword evidence="7" id="KW-0492">Microsome</keyword>
<dbReference type="PROSITE" id="PS00191">
    <property type="entry name" value="CYTOCHROME_B5_1"/>
    <property type="match status" value="1"/>
</dbReference>
<keyword evidence="10" id="KW-0472">Membrane</keyword>
<dbReference type="EMBL" id="JI173492">
    <property type="protein sequence ID" value="ADY46277.1"/>
    <property type="molecule type" value="mRNA"/>
</dbReference>
<keyword evidence="8" id="KW-0249">Electron transport</keyword>
<dbReference type="InterPro" id="IPR050668">
    <property type="entry name" value="Cytochrome_b5"/>
</dbReference>
<feature type="region of interest" description="Disordered" evidence="15">
    <location>
        <begin position="1"/>
        <end position="23"/>
    </location>
</feature>
<sequence>MAVGNGELEQGGQDDGGGHSGIGHVGHVVNSSGFIVVEGDLKTLTIDEIEQHNSAASTWIIINDKVYDVTKFLDEHPGGEEVILEQAGRDATASFYDVGHSNDAKEMTAQYLIGRVDKDKIASKATSDDRSIKSEKVTWSDIIFSPTWSNFLIPAVISLIVYAGYRGAKAIFS</sequence>
<dbReference type="FunFam" id="3.10.120.10:FF:000002">
    <property type="entry name" value="Cytochrome b5 type B"/>
    <property type="match status" value="1"/>
</dbReference>
<evidence type="ECO:0000256" key="14">
    <source>
        <dbReference type="RuleBase" id="RU362121"/>
    </source>
</evidence>
<comment type="similarity">
    <text evidence="12 14">Belongs to the cytochrome b5 family.</text>
</comment>
<keyword evidence="4" id="KW-0812">Transmembrane</keyword>
<evidence type="ECO:0000313" key="17">
    <source>
        <dbReference type="EMBL" id="ADY46277.1"/>
    </source>
</evidence>
<evidence type="ECO:0000256" key="11">
    <source>
        <dbReference type="ARBA" id="ARBA00037877"/>
    </source>
</evidence>
<evidence type="ECO:0000259" key="16">
    <source>
        <dbReference type="PROSITE" id="PS50255"/>
    </source>
</evidence>
<dbReference type="AlphaFoldDB" id="F1L823"/>
<protein>
    <recommendedName>
        <fullName evidence="13">Cytochrome b5</fullName>
    </recommendedName>
</protein>
<keyword evidence="5 14" id="KW-0479">Metal-binding</keyword>
<keyword evidence="2" id="KW-0813">Transport</keyword>
<evidence type="ECO:0000256" key="9">
    <source>
        <dbReference type="ARBA" id="ARBA00023004"/>
    </source>
</evidence>
<accession>F1L823</accession>
<dbReference type="GO" id="GO:0046872">
    <property type="term" value="F:metal ion binding"/>
    <property type="evidence" value="ECO:0007669"/>
    <property type="project" value="UniProtKB-UniRule"/>
</dbReference>